<dbReference type="AlphaFoldDB" id="A0A6P9EJS6"/>
<dbReference type="PANTHER" id="PTHR48475:SF2">
    <property type="entry name" value="RIBONUCLEASE H"/>
    <property type="match status" value="1"/>
</dbReference>
<keyword evidence="1" id="KW-1185">Reference proteome</keyword>
<dbReference type="Gene3D" id="3.30.420.10">
    <property type="entry name" value="Ribonuclease H-like superfamily/Ribonuclease H"/>
    <property type="match status" value="2"/>
</dbReference>
<dbReference type="GO" id="GO:0003676">
    <property type="term" value="F:nucleic acid binding"/>
    <property type="evidence" value="ECO:0007669"/>
    <property type="project" value="InterPro"/>
</dbReference>
<name>A0A6P9EJS6_JUGRE</name>
<evidence type="ECO:0000313" key="2">
    <source>
        <dbReference type="RefSeq" id="XP_035548685.1"/>
    </source>
</evidence>
<dbReference type="InterPro" id="IPR036397">
    <property type="entry name" value="RNaseH_sf"/>
</dbReference>
<dbReference type="SUPFAM" id="SSF53098">
    <property type="entry name" value="Ribonuclease H-like"/>
    <property type="match status" value="1"/>
</dbReference>
<accession>A0A6P9EJS6</accession>
<dbReference type="KEGG" id="jre:118349199"/>
<dbReference type="RefSeq" id="XP_035548685.1">
    <property type="nucleotide sequence ID" value="XM_035692792.1"/>
</dbReference>
<reference evidence="2" key="1">
    <citation type="submission" date="2025-08" db="UniProtKB">
        <authorList>
            <consortium name="RefSeq"/>
        </authorList>
    </citation>
    <scope>IDENTIFICATION</scope>
    <source>
        <tissue evidence="2">Leaves</tissue>
    </source>
</reference>
<dbReference type="GeneID" id="118349199"/>
<protein>
    <submittedName>
        <fullName evidence="2">Uncharacterized protein LOC118349199</fullName>
    </submittedName>
</protein>
<evidence type="ECO:0000313" key="1">
    <source>
        <dbReference type="Proteomes" id="UP000235220"/>
    </source>
</evidence>
<dbReference type="Proteomes" id="UP000235220">
    <property type="component" value="Chromosome 8"/>
</dbReference>
<sequence length="424" mass="48297">MSTRRLRPYFQAHPIKVITSTPLQKVLQKPDTLGQLVKWSIKLSKYDISYVPRTAVKGQILVDFVTKLTNFLKETPKAPEKESWLVQVDGSSCRGGGGVGVHMIADNDMESFHAILLNFKVRNNEAEYEVNEQIPREDNWKVDRLARATSTRQEQMLPWEVTLRTVDTTAIGEEIFEIEGNSTGWANNIIRYLKVGELPTSQEEARKEEGHWWQKYESRLLSDQRPVGLKGVHKRVCPVPTTRTNLEHAPEELKSRMAPWSFAQRGIDLVSLMPPSKGGTKFIIVVVDYFTKWAEAEAMAMVTAQSVTRFTWKAINSGSKSSIRLPDTHRQNKQLEATNKTIMGILKNKVGEKKGVWADELPKILWAYKTTPNTSIGETPFSLAYKTEAMIQVEVGIPRHKKLNFDVDENGRKLEEHLNLLEEE</sequence>
<dbReference type="OrthoDB" id="1936587at2759"/>
<gene>
    <name evidence="2" type="primary">LOC118349199</name>
</gene>
<dbReference type="InterPro" id="IPR012337">
    <property type="entry name" value="RNaseH-like_sf"/>
</dbReference>
<proteinExistence type="predicted"/>
<organism evidence="1 2">
    <name type="scientific">Juglans regia</name>
    <name type="common">English walnut</name>
    <dbReference type="NCBI Taxonomy" id="51240"/>
    <lineage>
        <taxon>Eukaryota</taxon>
        <taxon>Viridiplantae</taxon>
        <taxon>Streptophyta</taxon>
        <taxon>Embryophyta</taxon>
        <taxon>Tracheophyta</taxon>
        <taxon>Spermatophyta</taxon>
        <taxon>Magnoliopsida</taxon>
        <taxon>eudicotyledons</taxon>
        <taxon>Gunneridae</taxon>
        <taxon>Pentapetalae</taxon>
        <taxon>rosids</taxon>
        <taxon>fabids</taxon>
        <taxon>Fagales</taxon>
        <taxon>Juglandaceae</taxon>
        <taxon>Juglans</taxon>
    </lineage>
</organism>
<dbReference type="InParanoid" id="A0A6P9EJS6"/>
<dbReference type="PANTHER" id="PTHR48475">
    <property type="entry name" value="RIBONUCLEASE H"/>
    <property type="match status" value="1"/>
</dbReference>